<organism evidence="3">
    <name type="scientific">Hexamita inflata</name>
    <dbReference type="NCBI Taxonomy" id="28002"/>
    <lineage>
        <taxon>Eukaryota</taxon>
        <taxon>Metamonada</taxon>
        <taxon>Diplomonadida</taxon>
        <taxon>Hexamitidae</taxon>
        <taxon>Hexamitinae</taxon>
        <taxon>Hexamita</taxon>
    </lineage>
</organism>
<name>A0AA86P707_9EUKA</name>
<evidence type="ECO:0000256" key="2">
    <source>
        <dbReference type="SAM" id="Phobius"/>
    </source>
</evidence>
<dbReference type="EMBL" id="CATOUU010000499">
    <property type="protein sequence ID" value="CAI9931896.1"/>
    <property type="molecule type" value="Genomic_DNA"/>
</dbReference>
<keyword evidence="5" id="KW-1185">Reference proteome</keyword>
<evidence type="ECO:0000256" key="1">
    <source>
        <dbReference type="ARBA" id="ARBA00022737"/>
    </source>
</evidence>
<protein>
    <submittedName>
        <fullName evidence="3">Ankyrin repeat and MYND domain-containing protein</fullName>
    </submittedName>
    <submittedName>
        <fullName evidence="4">Ankyrin_repeat and MYND domain-containing protein</fullName>
    </submittedName>
</protein>
<dbReference type="SMART" id="SM00698">
    <property type="entry name" value="MORN"/>
    <property type="match status" value="2"/>
</dbReference>
<dbReference type="Proteomes" id="UP001642409">
    <property type="component" value="Unassembled WGS sequence"/>
</dbReference>
<dbReference type="PANTHER" id="PTHR43215:SF14">
    <property type="entry name" value="RADIAL SPOKE HEAD 1 HOMOLOG"/>
    <property type="match status" value="1"/>
</dbReference>
<reference evidence="4 5" key="2">
    <citation type="submission" date="2024-07" db="EMBL/GenBank/DDBJ databases">
        <authorList>
            <person name="Akdeniz Z."/>
        </authorList>
    </citation>
    <scope>NUCLEOTIDE SEQUENCE [LARGE SCALE GENOMIC DNA]</scope>
</reference>
<evidence type="ECO:0000313" key="4">
    <source>
        <dbReference type="EMBL" id="CAL6026614.1"/>
    </source>
</evidence>
<dbReference type="PANTHER" id="PTHR43215">
    <property type="entry name" value="RADIAL SPOKE HEAD 1 HOMOLOG"/>
    <property type="match status" value="1"/>
</dbReference>
<dbReference type="InterPro" id="IPR003409">
    <property type="entry name" value="MORN"/>
</dbReference>
<dbReference type="EMBL" id="CAXDID020000102">
    <property type="protein sequence ID" value="CAL6026614.1"/>
    <property type="molecule type" value="Genomic_DNA"/>
</dbReference>
<feature type="transmembrane region" description="Helical" evidence="2">
    <location>
        <begin position="140"/>
        <end position="164"/>
    </location>
</feature>
<keyword evidence="2" id="KW-1133">Transmembrane helix</keyword>
<dbReference type="AlphaFoldDB" id="A0AA86P707"/>
<sequence>MFSLGQSISIYKYPNGDVYKGKLFNNQKKGLGTYTWADGTKFEGIFSNDSLQYGTMTWPDGECYQGEFDNGRQHGKGKYSWPGGHVFEGVFKNDQRVNGKMTFKQSQPISVRKLKKTLQRVRNGKYVIEVSNVMYVRNLIIIYTIFQYTIQINFTVILYSIIVIKLIQMNKFIQLKHQTLVKTIKYNILLYLFYNYILSFYVKFKRYRQNIVQQMFKLLLDIILCIYKFYKYFKYFK</sequence>
<evidence type="ECO:0000313" key="3">
    <source>
        <dbReference type="EMBL" id="CAI9931896.1"/>
    </source>
</evidence>
<gene>
    <name evidence="3" type="ORF">HINF_LOCUS19541</name>
    <name evidence="4" type="ORF">HINF_LOCUS30930</name>
</gene>
<dbReference type="Gene3D" id="2.20.110.10">
    <property type="entry name" value="Histone H3 K4-specific methyltransferase SET7/9 N-terminal domain"/>
    <property type="match status" value="2"/>
</dbReference>
<comment type="caution">
    <text evidence="3">The sequence shown here is derived from an EMBL/GenBank/DDBJ whole genome shotgun (WGS) entry which is preliminary data.</text>
</comment>
<keyword evidence="1" id="KW-0677">Repeat</keyword>
<evidence type="ECO:0000313" key="5">
    <source>
        <dbReference type="Proteomes" id="UP001642409"/>
    </source>
</evidence>
<feature type="transmembrane region" description="Helical" evidence="2">
    <location>
        <begin position="184"/>
        <end position="202"/>
    </location>
</feature>
<keyword evidence="2" id="KW-0812">Transmembrane</keyword>
<keyword evidence="2" id="KW-0472">Membrane</keyword>
<dbReference type="Pfam" id="PF02493">
    <property type="entry name" value="MORN"/>
    <property type="match status" value="3"/>
</dbReference>
<reference evidence="3" key="1">
    <citation type="submission" date="2023-06" db="EMBL/GenBank/DDBJ databases">
        <authorList>
            <person name="Kurt Z."/>
        </authorList>
    </citation>
    <scope>NUCLEOTIDE SEQUENCE</scope>
</reference>
<proteinExistence type="predicted"/>
<accession>A0AA86P707</accession>
<feature type="transmembrane region" description="Helical" evidence="2">
    <location>
        <begin position="214"/>
        <end position="230"/>
    </location>
</feature>
<dbReference type="SUPFAM" id="SSF82185">
    <property type="entry name" value="Histone H3 K4-specific methyltransferase SET7/9 N-terminal domain"/>
    <property type="match status" value="1"/>
</dbReference>